<dbReference type="PANTHER" id="PTHR38108:SF1">
    <property type="entry name" value="UPF0319 PROTEIN YCCT"/>
    <property type="match status" value="1"/>
</dbReference>
<dbReference type="InterPro" id="IPR018635">
    <property type="entry name" value="UPF0319"/>
</dbReference>
<accession>A0ABV4NBA3</accession>
<sequence>MKLLKKSILAVTMMTSFSAFSAVDVYFEQGIEALIINGDGVNNLATQLETTELKDGANQFVVRISKLIREQGKFIKFKSQPVVITFEAHDEKLTVQAGKKFDSVEQVGDFDKKPTVNLLDSKGNKIDFHMGYLVAGKGLIRDFDEELVQYNSEREYSFSYADSAVAATSSADKAVSTVESSTKSVQFSLADTDDVESIKKMYSKLSESKRKAFLSWAIVQ</sequence>
<comment type="caution">
    <text evidence="4">The sequence shown here is derived from an EMBL/GenBank/DDBJ whole genome shotgun (WGS) entry which is preliminary data.</text>
</comment>
<gene>
    <name evidence="4" type="ORF">AB4566_10345</name>
</gene>
<proteinExistence type="inferred from homology"/>
<comment type="similarity">
    <text evidence="1">Belongs to the UPF0319 family.</text>
</comment>
<evidence type="ECO:0000256" key="1">
    <source>
        <dbReference type="ARBA" id="ARBA00008490"/>
    </source>
</evidence>
<evidence type="ECO:0000256" key="2">
    <source>
        <dbReference type="ARBA" id="ARBA00022729"/>
    </source>
</evidence>
<dbReference type="RefSeq" id="WP_273296030.1">
    <property type="nucleotide sequence ID" value="NZ_JBFRUW010000030.1"/>
</dbReference>
<keyword evidence="5" id="KW-1185">Reference proteome</keyword>
<protein>
    <submittedName>
        <fullName evidence="4">DUF2057 family protein</fullName>
    </submittedName>
</protein>
<dbReference type="PANTHER" id="PTHR38108">
    <property type="entry name" value="UPF0319 PROTEIN YCCT"/>
    <property type="match status" value="1"/>
</dbReference>
<evidence type="ECO:0000256" key="3">
    <source>
        <dbReference type="SAM" id="SignalP"/>
    </source>
</evidence>
<dbReference type="Proteomes" id="UP001570417">
    <property type="component" value="Unassembled WGS sequence"/>
</dbReference>
<keyword evidence="2 3" id="KW-0732">Signal</keyword>
<feature type="signal peptide" evidence="3">
    <location>
        <begin position="1"/>
        <end position="21"/>
    </location>
</feature>
<reference evidence="4 5" key="1">
    <citation type="journal article" date="2024" name="ISME J.">
        <title>Tailless and filamentous prophages are predominant in marine Vibrio.</title>
        <authorList>
            <person name="Steensen K."/>
            <person name="Seneca J."/>
            <person name="Bartlau N."/>
            <person name="Yu X.A."/>
            <person name="Hussain F.A."/>
            <person name="Polz M.F."/>
        </authorList>
    </citation>
    <scope>NUCLEOTIDE SEQUENCE [LARGE SCALE GENOMIC DNA]</scope>
    <source>
        <strain evidence="4 5">10N.222.51.A1</strain>
    </source>
</reference>
<evidence type="ECO:0000313" key="4">
    <source>
        <dbReference type="EMBL" id="MFA0568675.1"/>
    </source>
</evidence>
<feature type="chain" id="PRO_5046475972" evidence="3">
    <location>
        <begin position="22"/>
        <end position="220"/>
    </location>
</feature>
<dbReference type="EMBL" id="JBFRUW010000030">
    <property type="protein sequence ID" value="MFA0568675.1"/>
    <property type="molecule type" value="Genomic_DNA"/>
</dbReference>
<evidence type="ECO:0000313" key="5">
    <source>
        <dbReference type="Proteomes" id="UP001570417"/>
    </source>
</evidence>
<dbReference type="Pfam" id="PF09829">
    <property type="entry name" value="DUF2057"/>
    <property type="match status" value="1"/>
</dbReference>
<organism evidence="4 5">
    <name type="scientific">Vibrio gallaecicus</name>
    <dbReference type="NCBI Taxonomy" id="552386"/>
    <lineage>
        <taxon>Bacteria</taxon>
        <taxon>Pseudomonadati</taxon>
        <taxon>Pseudomonadota</taxon>
        <taxon>Gammaproteobacteria</taxon>
        <taxon>Vibrionales</taxon>
        <taxon>Vibrionaceae</taxon>
        <taxon>Vibrio</taxon>
    </lineage>
</organism>
<name>A0ABV4NBA3_9VIBR</name>